<dbReference type="Pfam" id="PF13505">
    <property type="entry name" value="OMP_b-brl"/>
    <property type="match status" value="1"/>
</dbReference>
<keyword evidence="1 2" id="KW-0732">Signal</keyword>
<dbReference type="InterPro" id="IPR011250">
    <property type="entry name" value="OMP/PagP_B-barrel"/>
</dbReference>
<evidence type="ECO:0000259" key="3">
    <source>
        <dbReference type="Pfam" id="PF13505"/>
    </source>
</evidence>
<accession>A0ABR5YA93</accession>
<dbReference type="InterPro" id="IPR027385">
    <property type="entry name" value="Beta-barrel_OMP"/>
</dbReference>
<dbReference type="SUPFAM" id="SSF56925">
    <property type="entry name" value="OMPA-like"/>
    <property type="match status" value="1"/>
</dbReference>
<dbReference type="EMBL" id="LQQO01000045">
    <property type="protein sequence ID" value="KZE10933.1"/>
    <property type="molecule type" value="Genomic_DNA"/>
</dbReference>
<protein>
    <recommendedName>
        <fullName evidence="3">Outer membrane protein beta-barrel domain-containing protein</fullName>
    </recommendedName>
</protein>
<evidence type="ECO:0000256" key="1">
    <source>
        <dbReference type="ARBA" id="ARBA00022729"/>
    </source>
</evidence>
<evidence type="ECO:0000313" key="5">
    <source>
        <dbReference type="Proteomes" id="UP000076609"/>
    </source>
</evidence>
<comment type="caution">
    <text evidence="4">The sequence shown here is derived from an EMBL/GenBank/DDBJ whole genome shotgun (WGS) entry which is preliminary data.</text>
</comment>
<keyword evidence="5" id="KW-1185">Reference proteome</keyword>
<evidence type="ECO:0000256" key="2">
    <source>
        <dbReference type="SAM" id="SignalP"/>
    </source>
</evidence>
<proteinExistence type="predicted"/>
<gene>
    <name evidence="4" type="ORF">AVT10_06170</name>
</gene>
<dbReference type="RefSeq" id="WP_066693178.1">
    <property type="nucleotide sequence ID" value="NZ_CP117025.1"/>
</dbReference>
<sequence>MKWTMVAAMTAVLGAAPAWAQDRPFDPYGDGGEVTYRDPMTGFRVEVAGGYDRLEINYVDDDTKYYDGADGIRYGGEIGYDVAIGGTVLLGAYGGYAGASTKRCDDIGLSIELCQKAKGEWSGGVRLGLRVAERAQVYGKVGYASMPLEFRYNTDRTTETYAGMHFGLGGEIGLGSGAFAKAELVATNFRTKDRIYEGLNFDRRHAVAGLGYRF</sequence>
<organism evidence="4 5">
    <name type="scientific">Sphingomonas hankookensis</name>
    <dbReference type="NCBI Taxonomy" id="563996"/>
    <lineage>
        <taxon>Bacteria</taxon>
        <taxon>Pseudomonadati</taxon>
        <taxon>Pseudomonadota</taxon>
        <taxon>Alphaproteobacteria</taxon>
        <taxon>Sphingomonadales</taxon>
        <taxon>Sphingomonadaceae</taxon>
        <taxon>Sphingomonas</taxon>
    </lineage>
</organism>
<dbReference type="Gene3D" id="2.40.160.20">
    <property type="match status" value="1"/>
</dbReference>
<evidence type="ECO:0000313" key="4">
    <source>
        <dbReference type="EMBL" id="KZE10933.1"/>
    </source>
</evidence>
<feature type="chain" id="PRO_5046068109" description="Outer membrane protein beta-barrel domain-containing protein" evidence="2">
    <location>
        <begin position="21"/>
        <end position="214"/>
    </location>
</feature>
<dbReference type="Proteomes" id="UP000076609">
    <property type="component" value="Unassembled WGS sequence"/>
</dbReference>
<feature type="signal peptide" evidence="2">
    <location>
        <begin position="1"/>
        <end position="20"/>
    </location>
</feature>
<reference evidence="5" key="1">
    <citation type="submission" date="2016-01" db="EMBL/GenBank/DDBJ databases">
        <title>Draft genome of Chromobacterium sp. F49.</title>
        <authorList>
            <person name="Hong K.W."/>
        </authorList>
    </citation>
    <scope>NUCLEOTIDE SEQUENCE [LARGE SCALE GENOMIC DNA]</scope>
    <source>
        <strain evidence="5">CN3</strain>
    </source>
</reference>
<feature type="domain" description="Outer membrane protein beta-barrel" evidence="3">
    <location>
        <begin position="12"/>
        <end position="214"/>
    </location>
</feature>
<name>A0ABR5YA93_9SPHN</name>